<name>A0A6L6HV51_9RHOB</name>
<dbReference type="SUPFAM" id="SSF53756">
    <property type="entry name" value="UDP-Glycosyltransferase/glycogen phosphorylase"/>
    <property type="match status" value="1"/>
</dbReference>
<evidence type="ECO:0000256" key="1">
    <source>
        <dbReference type="SAM" id="MobiDB-lite"/>
    </source>
</evidence>
<accession>A0A6L6HV51</accession>
<feature type="region of interest" description="Disordered" evidence="1">
    <location>
        <begin position="1"/>
        <end position="37"/>
    </location>
</feature>
<dbReference type="RefSeq" id="WP_154766124.1">
    <property type="nucleotide sequence ID" value="NZ_WMBT01000027.1"/>
</dbReference>
<dbReference type="EMBL" id="WMBT01000027">
    <property type="protein sequence ID" value="MTE02073.1"/>
    <property type="molecule type" value="Genomic_DNA"/>
</dbReference>
<dbReference type="Pfam" id="PF13692">
    <property type="entry name" value="Glyco_trans_1_4"/>
    <property type="match status" value="1"/>
</dbReference>
<dbReference type="CDD" id="cd03801">
    <property type="entry name" value="GT4_PimA-like"/>
    <property type="match status" value="1"/>
</dbReference>
<dbReference type="GO" id="GO:0016740">
    <property type="term" value="F:transferase activity"/>
    <property type="evidence" value="ECO:0007669"/>
    <property type="project" value="UniProtKB-KW"/>
</dbReference>
<reference evidence="2 3" key="1">
    <citation type="submission" date="2019-11" db="EMBL/GenBank/DDBJ databases">
        <authorList>
            <person name="Lang L."/>
        </authorList>
    </citation>
    <scope>NUCLEOTIDE SEQUENCE [LARGE SCALE GENOMIC DNA]</scope>
    <source>
        <strain evidence="2 3">YIM 132242</strain>
    </source>
</reference>
<feature type="compositionally biased region" description="Basic residues" evidence="1">
    <location>
        <begin position="1"/>
        <end position="10"/>
    </location>
</feature>
<evidence type="ECO:0000313" key="2">
    <source>
        <dbReference type="EMBL" id="MTE02073.1"/>
    </source>
</evidence>
<proteinExistence type="predicted"/>
<dbReference type="AlphaFoldDB" id="A0A6L6HV51"/>
<protein>
    <submittedName>
        <fullName evidence="2">Glycosyltransferase</fullName>
    </submittedName>
</protein>
<keyword evidence="3" id="KW-1185">Reference proteome</keyword>
<dbReference type="PANTHER" id="PTHR12526">
    <property type="entry name" value="GLYCOSYLTRANSFERASE"/>
    <property type="match status" value="1"/>
</dbReference>
<dbReference type="Proteomes" id="UP000481417">
    <property type="component" value="Unassembled WGS sequence"/>
</dbReference>
<dbReference type="PANTHER" id="PTHR12526:SF637">
    <property type="entry name" value="GLYCOSYLTRANSFERASE EPSF-RELATED"/>
    <property type="match status" value="1"/>
</dbReference>
<comment type="caution">
    <text evidence="2">The sequence shown here is derived from an EMBL/GenBank/DDBJ whole genome shotgun (WGS) entry which is preliminary data.</text>
</comment>
<organism evidence="2 3">
    <name type="scientific">Paracoccus lichenicola</name>
    <dbReference type="NCBI Taxonomy" id="2665644"/>
    <lineage>
        <taxon>Bacteria</taxon>
        <taxon>Pseudomonadati</taxon>
        <taxon>Pseudomonadota</taxon>
        <taxon>Alphaproteobacteria</taxon>
        <taxon>Rhodobacterales</taxon>
        <taxon>Paracoccaceae</taxon>
        <taxon>Paracoccus</taxon>
    </lineage>
</organism>
<sequence length="630" mass="70373">MMGILKRRSKAPAAETNPPAPPPVPAPSESLAEKADIPQDKPALESFFNRDYYLRQNVDVANAEVDPLEHYLAFGEREGRRPSPDFDPAFYANRYADTLKGLGPLEHFALHGQKAGHVTSDEGFDYDWYKRVYLSHAATDADCRKHYQAENQHGLLQKHGNERLIALRERFIPDEYLELYPDIVGLDPWVHFVSAGYREGRHLSRWYRNGFGHIKRQALEIRKQGWALRGIDIALDRGDLSALDKLASSGCQVLSAFEDALMQLLKDVASEISSLVVVGALGIGGAERYAANIFRSLAAIHGIENVVILATEGEIGQGAQWLPAGAKVFAISDYLPGADRPTRARFVRRFISVIQPRTTYCVNSRALWDAALHPKNAALQNYSQFFASLFCYDYDPKGNRVGYAATEFWQCFDFFDTYLIDNEPFVQELIRQFSIPTLQRAKLRVVRSPVAVGKTPKRTVDRPMRVLWCGRLARQKLPFVVSRIAALCPNVYIDMYAAAGDTAASTLNLPSNVSIMPPYDPKKGAPFDEYGAFLYTSLWDGIPTVMLDAASSGIPIIGSVVGGIGEVLTDQTGWPVNDPNDPQQYVNGLLEALFDPAEAERRAQEMLRRLEDHHSWNAFDANVRQIEHGA</sequence>
<evidence type="ECO:0000313" key="3">
    <source>
        <dbReference type="Proteomes" id="UP000481417"/>
    </source>
</evidence>
<dbReference type="Gene3D" id="3.40.50.2000">
    <property type="entry name" value="Glycogen Phosphorylase B"/>
    <property type="match status" value="1"/>
</dbReference>
<keyword evidence="2" id="KW-0808">Transferase</keyword>
<gene>
    <name evidence="2" type="ORF">GIY56_17425</name>
</gene>